<dbReference type="AlphaFoldDB" id="A0AAD3XIM7"/>
<protein>
    <submittedName>
        <fullName evidence="2">Uncharacterized protein</fullName>
    </submittedName>
</protein>
<dbReference type="PANTHER" id="PTHR34125:SF2">
    <property type="entry name" value="TRANSMEMBRANE PROTEIN"/>
    <property type="match status" value="1"/>
</dbReference>
<comment type="caution">
    <text evidence="2">The sequence shown here is derived from an EMBL/GenBank/DDBJ whole genome shotgun (WGS) entry which is preliminary data.</text>
</comment>
<accession>A0AAD3XIM7</accession>
<feature type="transmembrane region" description="Helical" evidence="1">
    <location>
        <begin position="37"/>
        <end position="58"/>
    </location>
</feature>
<proteinExistence type="predicted"/>
<dbReference type="Proteomes" id="UP001279734">
    <property type="component" value="Unassembled WGS sequence"/>
</dbReference>
<sequence length="97" mass="10610">MEIPEKLLKFRFHFLFGVGLSLSIVYLVKLAPSFLDILAYFWPLLLSTALFLAAVVAFGRITPPAADVPGENSAEGLLDFVTAQPDPTSEIDNNKAE</sequence>
<dbReference type="PANTHER" id="PTHR34125">
    <property type="entry name" value="OS01G0762900 PROTEIN"/>
    <property type="match status" value="1"/>
</dbReference>
<gene>
    <name evidence="2" type="ORF">Nepgr_007645</name>
</gene>
<evidence type="ECO:0000256" key="1">
    <source>
        <dbReference type="SAM" id="Phobius"/>
    </source>
</evidence>
<keyword evidence="1" id="KW-0472">Membrane</keyword>
<organism evidence="2 3">
    <name type="scientific">Nepenthes gracilis</name>
    <name type="common">Slender pitcher plant</name>
    <dbReference type="NCBI Taxonomy" id="150966"/>
    <lineage>
        <taxon>Eukaryota</taxon>
        <taxon>Viridiplantae</taxon>
        <taxon>Streptophyta</taxon>
        <taxon>Embryophyta</taxon>
        <taxon>Tracheophyta</taxon>
        <taxon>Spermatophyta</taxon>
        <taxon>Magnoliopsida</taxon>
        <taxon>eudicotyledons</taxon>
        <taxon>Gunneridae</taxon>
        <taxon>Pentapetalae</taxon>
        <taxon>Caryophyllales</taxon>
        <taxon>Nepenthaceae</taxon>
        <taxon>Nepenthes</taxon>
    </lineage>
</organism>
<feature type="transmembrane region" description="Helical" evidence="1">
    <location>
        <begin position="12"/>
        <end position="31"/>
    </location>
</feature>
<evidence type="ECO:0000313" key="2">
    <source>
        <dbReference type="EMBL" id="GMH05805.1"/>
    </source>
</evidence>
<keyword evidence="1" id="KW-0812">Transmembrane</keyword>
<evidence type="ECO:0000313" key="3">
    <source>
        <dbReference type="Proteomes" id="UP001279734"/>
    </source>
</evidence>
<dbReference type="EMBL" id="BSYO01000006">
    <property type="protein sequence ID" value="GMH05805.1"/>
    <property type="molecule type" value="Genomic_DNA"/>
</dbReference>
<keyword evidence="1" id="KW-1133">Transmembrane helix</keyword>
<keyword evidence="3" id="KW-1185">Reference proteome</keyword>
<reference evidence="2" key="1">
    <citation type="submission" date="2023-05" db="EMBL/GenBank/DDBJ databases">
        <title>Nepenthes gracilis genome sequencing.</title>
        <authorList>
            <person name="Fukushima K."/>
        </authorList>
    </citation>
    <scope>NUCLEOTIDE SEQUENCE</scope>
    <source>
        <strain evidence="2">SING2019-196</strain>
    </source>
</reference>
<name>A0AAD3XIM7_NEPGR</name>